<evidence type="ECO:0008006" key="3">
    <source>
        <dbReference type="Google" id="ProtNLM"/>
    </source>
</evidence>
<evidence type="ECO:0000313" key="2">
    <source>
        <dbReference type="Proteomes" id="UP001260980"/>
    </source>
</evidence>
<proteinExistence type="predicted"/>
<evidence type="ECO:0000313" key="1">
    <source>
        <dbReference type="EMBL" id="MDU0205679.1"/>
    </source>
</evidence>
<reference evidence="1 2" key="1">
    <citation type="submission" date="2023-10" db="EMBL/GenBank/DDBJ databases">
        <title>Paenibacillus strain PFR10 Genome sequencing and assembly.</title>
        <authorList>
            <person name="Kim I."/>
        </authorList>
    </citation>
    <scope>NUCLEOTIDE SEQUENCE [LARGE SCALE GENOMIC DNA]</scope>
    <source>
        <strain evidence="1 2">PFR10</strain>
    </source>
</reference>
<keyword evidence="2" id="KW-1185">Reference proteome</keyword>
<dbReference type="Proteomes" id="UP001260980">
    <property type="component" value="Unassembled WGS sequence"/>
</dbReference>
<dbReference type="SUPFAM" id="SSF57997">
    <property type="entry name" value="Tropomyosin"/>
    <property type="match status" value="1"/>
</dbReference>
<sequence>MDNELKEALSAMLKAEFLPMYDKIDLMDRRMDGIENRLTGIDKRLDGINNHLIDIDIRLDGMDNHIIGIDTRLDGIDTRLDKLEIEQTQVKQAVLETNATVKRIELIQEQQHSIIELLSARSIEHEAKIKRIL</sequence>
<gene>
    <name evidence="1" type="ORF">RQP52_31845</name>
</gene>
<organism evidence="1 2">
    <name type="scientific">Paenibacillus violae</name>
    <dbReference type="NCBI Taxonomy" id="3077234"/>
    <lineage>
        <taxon>Bacteria</taxon>
        <taxon>Bacillati</taxon>
        <taxon>Bacillota</taxon>
        <taxon>Bacilli</taxon>
        <taxon>Bacillales</taxon>
        <taxon>Paenibacillaceae</taxon>
        <taxon>Paenibacillus</taxon>
    </lineage>
</organism>
<dbReference type="EMBL" id="JAWCUD010000015">
    <property type="protein sequence ID" value="MDU0205679.1"/>
    <property type="molecule type" value="Genomic_DNA"/>
</dbReference>
<dbReference type="RefSeq" id="WP_315955568.1">
    <property type="nucleotide sequence ID" value="NZ_JAWCUD010000015.1"/>
</dbReference>
<name>A0ABU3RNB3_9BACL</name>
<accession>A0ABU3RNB3</accession>
<protein>
    <recommendedName>
        <fullName evidence="3">t-SNARE coiled-coil homology domain-containing protein</fullName>
    </recommendedName>
</protein>
<dbReference type="Gene3D" id="3.90.20.10">
    <property type="match status" value="1"/>
</dbReference>
<comment type="caution">
    <text evidence="1">The sequence shown here is derived from an EMBL/GenBank/DDBJ whole genome shotgun (WGS) entry which is preliminary data.</text>
</comment>